<protein>
    <submittedName>
        <fullName evidence="3">Uncharacterized protein</fullName>
    </submittedName>
</protein>
<dbReference type="Proteomes" id="UP001153076">
    <property type="component" value="Unassembled WGS sequence"/>
</dbReference>
<gene>
    <name evidence="3" type="ORF">Cgig2_031720</name>
</gene>
<evidence type="ECO:0000313" key="4">
    <source>
        <dbReference type="Proteomes" id="UP001153076"/>
    </source>
</evidence>
<dbReference type="AlphaFoldDB" id="A0A9Q1KRT7"/>
<sequence length="477" mass="53685">MSIIYILEKGFKKPTLVFISAHGVRNNHIRADDPICVVRTLIHSARRTITEVRSPSPLTPTLRSLPQPTAVPPLGCLPFAAAVSVSSPTRALTDYSCRNYAYLKLSRVQLVQGCSAYVASSSDGVSRTFFTTLCEETFFWKCINKSEVIASQGKEYKEQQKKHFIGSHPRCSISLQAERGYQNSLRRKMRFNQVLVSNVSKLCYRSKHKLAEKLLEEADTYGAASILDRSKFLDKVSVMLEYSNLDGLSDNERAQKQSGLDVKDGLDAFDVSFTCKRFPSIALGSSSQIELYNDSAWHSQIRTYSASLPCEEFQPILTDGKWMVPESLTEFCSPLYPTVPSVDLSVMRNEDSLLPQFQHSADDLKVEQLDLSVQDSSSHMVLGSDEFMQSILDKPISCIEGFSKKRCRQLEDNDFHTLRKLLHHFPRTYADLQNSHMGIEDGQYVIFVGRILSSRYVGRPFPALDKSSAGFFNFGIT</sequence>
<name>A0A9Q1KRT7_9CARY</name>
<reference evidence="3" key="1">
    <citation type="submission" date="2022-04" db="EMBL/GenBank/DDBJ databases">
        <title>Carnegiea gigantea Genome sequencing and assembly v2.</title>
        <authorList>
            <person name="Copetti D."/>
            <person name="Sanderson M.J."/>
            <person name="Burquez A."/>
            <person name="Wojciechowski M.F."/>
        </authorList>
    </citation>
    <scope>NUCLEOTIDE SEQUENCE</scope>
    <source>
        <strain evidence="3">SGP5-SGP5p</strain>
        <tissue evidence="3">Aerial part</tissue>
    </source>
</reference>
<evidence type="ECO:0000256" key="1">
    <source>
        <dbReference type="ARBA" id="ARBA00022801"/>
    </source>
</evidence>
<dbReference type="GO" id="GO:0003678">
    <property type="term" value="F:DNA helicase activity"/>
    <property type="evidence" value="ECO:0007669"/>
    <property type="project" value="TreeGrafter"/>
</dbReference>
<evidence type="ECO:0000256" key="2">
    <source>
        <dbReference type="ARBA" id="ARBA00022806"/>
    </source>
</evidence>
<keyword evidence="1" id="KW-0378">Hydrolase</keyword>
<dbReference type="PANTHER" id="PTHR47964:SF1">
    <property type="entry name" value="ATP-DEPENDENT DNA HELICASE HOMOLOG RECG, CHLOROPLASTIC"/>
    <property type="match status" value="1"/>
</dbReference>
<evidence type="ECO:0000313" key="3">
    <source>
        <dbReference type="EMBL" id="KAJ8447666.1"/>
    </source>
</evidence>
<dbReference type="InterPro" id="IPR047112">
    <property type="entry name" value="RecG/Mfd"/>
</dbReference>
<organism evidence="3 4">
    <name type="scientific">Carnegiea gigantea</name>
    <dbReference type="NCBI Taxonomy" id="171969"/>
    <lineage>
        <taxon>Eukaryota</taxon>
        <taxon>Viridiplantae</taxon>
        <taxon>Streptophyta</taxon>
        <taxon>Embryophyta</taxon>
        <taxon>Tracheophyta</taxon>
        <taxon>Spermatophyta</taxon>
        <taxon>Magnoliopsida</taxon>
        <taxon>eudicotyledons</taxon>
        <taxon>Gunneridae</taxon>
        <taxon>Pentapetalae</taxon>
        <taxon>Caryophyllales</taxon>
        <taxon>Cactineae</taxon>
        <taxon>Cactaceae</taxon>
        <taxon>Cactoideae</taxon>
        <taxon>Echinocereeae</taxon>
        <taxon>Carnegiea</taxon>
    </lineage>
</organism>
<keyword evidence="2" id="KW-0347">Helicase</keyword>
<dbReference type="OrthoDB" id="416741at2759"/>
<dbReference type="GO" id="GO:0016787">
    <property type="term" value="F:hydrolase activity"/>
    <property type="evidence" value="ECO:0007669"/>
    <property type="project" value="UniProtKB-KW"/>
</dbReference>
<dbReference type="SUPFAM" id="SSF50249">
    <property type="entry name" value="Nucleic acid-binding proteins"/>
    <property type="match status" value="1"/>
</dbReference>
<dbReference type="EMBL" id="JAKOGI010000036">
    <property type="protein sequence ID" value="KAJ8447666.1"/>
    <property type="molecule type" value="Genomic_DNA"/>
</dbReference>
<keyword evidence="2" id="KW-0067">ATP-binding</keyword>
<keyword evidence="4" id="KW-1185">Reference proteome</keyword>
<dbReference type="GO" id="GO:0006281">
    <property type="term" value="P:DNA repair"/>
    <property type="evidence" value="ECO:0007669"/>
    <property type="project" value="InterPro"/>
</dbReference>
<dbReference type="InterPro" id="IPR012340">
    <property type="entry name" value="NA-bd_OB-fold"/>
</dbReference>
<dbReference type="PANTHER" id="PTHR47964">
    <property type="entry name" value="ATP-DEPENDENT DNA HELICASE HOMOLOG RECG, CHLOROPLASTIC"/>
    <property type="match status" value="1"/>
</dbReference>
<accession>A0A9Q1KRT7</accession>
<keyword evidence="2" id="KW-0547">Nucleotide-binding</keyword>
<comment type="caution">
    <text evidence="3">The sequence shown here is derived from an EMBL/GenBank/DDBJ whole genome shotgun (WGS) entry which is preliminary data.</text>
</comment>
<proteinExistence type="predicted"/>